<dbReference type="STRING" id="762983.HMPREF9444_02019"/>
<dbReference type="PRINTS" id="PR00146">
    <property type="entry name" value="DHPICSNTHASE"/>
</dbReference>
<evidence type="ECO:0000313" key="7">
    <source>
        <dbReference type="Proteomes" id="UP000018458"/>
    </source>
</evidence>
<gene>
    <name evidence="6" type="ORF">HMPREF9444_02019</name>
</gene>
<dbReference type="AlphaFoldDB" id="E8LMM5"/>
<dbReference type="PANTHER" id="PTHR42849:SF1">
    <property type="entry name" value="N-ACETYLNEURAMINATE LYASE"/>
    <property type="match status" value="1"/>
</dbReference>
<dbReference type="EMBL" id="AEVO01000143">
    <property type="protein sequence ID" value="EFY06209.1"/>
    <property type="molecule type" value="Genomic_DNA"/>
</dbReference>
<keyword evidence="1 3" id="KW-0456">Lyase</keyword>
<dbReference type="InterPro" id="IPR020625">
    <property type="entry name" value="Schiff_base-form_aldolases_AS"/>
</dbReference>
<dbReference type="SMART" id="SM01130">
    <property type="entry name" value="DHDPS"/>
    <property type="match status" value="1"/>
</dbReference>
<reference evidence="6 7" key="1">
    <citation type="submission" date="2011-01" db="EMBL/GenBank/DDBJ databases">
        <authorList>
            <person name="Weinstock G."/>
            <person name="Sodergren E."/>
            <person name="Clifton S."/>
            <person name="Fulton L."/>
            <person name="Fulton B."/>
            <person name="Courtney L."/>
            <person name="Fronick C."/>
            <person name="Harrison M."/>
            <person name="Strong C."/>
            <person name="Farmer C."/>
            <person name="Delahaunty K."/>
            <person name="Markovic C."/>
            <person name="Hall O."/>
            <person name="Minx P."/>
            <person name="Tomlinson C."/>
            <person name="Mitreva M."/>
            <person name="Hou S."/>
            <person name="Chen J."/>
            <person name="Wollam A."/>
            <person name="Pepin K.H."/>
            <person name="Johnson M."/>
            <person name="Bhonagiri V."/>
            <person name="Zhang X."/>
            <person name="Suruliraj S."/>
            <person name="Warren W."/>
            <person name="Chinwalla A."/>
            <person name="Mardis E.R."/>
            <person name="Wilson R.K."/>
        </authorList>
    </citation>
    <scope>NUCLEOTIDE SEQUENCE [LARGE SCALE GENOMIC DNA]</scope>
    <source>
        <strain evidence="7">DSM 22608 / JCM 16073 / KCTC 15190 / YIT 12066</strain>
    </source>
</reference>
<evidence type="ECO:0000256" key="1">
    <source>
        <dbReference type="ARBA" id="ARBA00023239"/>
    </source>
</evidence>
<dbReference type="eggNOG" id="COG0329">
    <property type="taxonomic scope" value="Bacteria"/>
</dbReference>
<dbReference type="GO" id="GO:0008747">
    <property type="term" value="F:N-acetylneuraminate lyase activity"/>
    <property type="evidence" value="ECO:0007669"/>
    <property type="project" value="TreeGrafter"/>
</dbReference>
<keyword evidence="2" id="KW-0704">Schiff base</keyword>
<comment type="caution">
    <text evidence="6">The sequence shown here is derived from an EMBL/GenBank/DDBJ whole genome shotgun (WGS) entry which is preliminary data.</text>
</comment>
<evidence type="ECO:0000256" key="2">
    <source>
        <dbReference type="ARBA" id="ARBA00023270"/>
    </source>
</evidence>
<dbReference type="PANTHER" id="PTHR42849">
    <property type="entry name" value="N-ACETYLNEURAMINATE LYASE"/>
    <property type="match status" value="1"/>
</dbReference>
<protein>
    <submittedName>
        <fullName evidence="6">Dihydrodipicolinate synthetase family</fullName>
    </submittedName>
</protein>
<dbReference type="CDD" id="cd00408">
    <property type="entry name" value="DHDPS-like"/>
    <property type="match status" value="1"/>
</dbReference>
<feature type="binding site" evidence="5">
    <location>
        <position position="214"/>
    </location>
    <ligand>
        <name>pyruvate</name>
        <dbReference type="ChEBI" id="CHEBI:15361"/>
    </ligand>
</feature>
<dbReference type="Pfam" id="PF00701">
    <property type="entry name" value="DHDPS"/>
    <property type="match status" value="1"/>
</dbReference>
<dbReference type="HOGENOM" id="CLU_049343_5_1_6"/>
<feature type="active site" description="Schiff-base intermediate with substrate" evidence="4">
    <location>
        <position position="172"/>
    </location>
</feature>
<accession>E8LMM5</accession>
<comment type="similarity">
    <text evidence="3">Belongs to the DapA family.</text>
</comment>
<name>E8LMM5_SUCHY</name>
<dbReference type="PIRSF" id="PIRSF001365">
    <property type="entry name" value="DHDPS"/>
    <property type="match status" value="1"/>
</dbReference>
<organism evidence="6 7">
    <name type="scientific">Succinatimonas hippei (strain DSM 22608 / JCM 16073 / KCTC 15190 / YIT 12066)</name>
    <dbReference type="NCBI Taxonomy" id="762983"/>
    <lineage>
        <taxon>Bacteria</taxon>
        <taxon>Pseudomonadati</taxon>
        <taxon>Pseudomonadota</taxon>
        <taxon>Gammaproteobacteria</taxon>
        <taxon>Aeromonadales</taxon>
        <taxon>Succinivibrionaceae</taxon>
        <taxon>Succinatimonas</taxon>
    </lineage>
</organism>
<keyword evidence="7" id="KW-1185">Reference proteome</keyword>
<dbReference type="PROSITE" id="PS00666">
    <property type="entry name" value="DHDPS_2"/>
    <property type="match status" value="1"/>
</dbReference>
<dbReference type="InterPro" id="IPR013785">
    <property type="entry name" value="Aldolase_TIM"/>
</dbReference>
<proteinExistence type="inferred from homology"/>
<dbReference type="GO" id="GO:0019262">
    <property type="term" value="P:N-acetylneuraminate catabolic process"/>
    <property type="evidence" value="ECO:0007669"/>
    <property type="project" value="TreeGrafter"/>
</dbReference>
<evidence type="ECO:0000313" key="6">
    <source>
        <dbReference type="EMBL" id="EFY06209.1"/>
    </source>
</evidence>
<evidence type="ECO:0000256" key="3">
    <source>
        <dbReference type="PIRNR" id="PIRNR001365"/>
    </source>
</evidence>
<evidence type="ECO:0000256" key="4">
    <source>
        <dbReference type="PIRSR" id="PIRSR001365-1"/>
    </source>
</evidence>
<dbReference type="SUPFAM" id="SSF51569">
    <property type="entry name" value="Aldolase"/>
    <property type="match status" value="1"/>
</dbReference>
<dbReference type="GO" id="GO:0005829">
    <property type="term" value="C:cytosol"/>
    <property type="evidence" value="ECO:0007669"/>
    <property type="project" value="TreeGrafter"/>
</dbReference>
<dbReference type="Proteomes" id="UP000018458">
    <property type="component" value="Unassembled WGS sequence"/>
</dbReference>
<evidence type="ECO:0000256" key="5">
    <source>
        <dbReference type="PIRSR" id="PIRSR001365-2"/>
    </source>
</evidence>
<feature type="active site" description="Proton donor/acceptor" evidence="4">
    <location>
        <position position="143"/>
    </location>
</feature>
<sequence length="309" mass="34594">MEKNMYTNRLHGVVIPTITPMHEDGTLDVPSLEKYTEFLIGTGINCLYPNGTNGESLMLTKEERETVAQTMSDVNAKRLPIFIQCGSMTTEETASHVKHAVKIGADGVGIMTPAFFTMDEEAMFEYYSDAIKDVPTDFPIYVYNIPGCTTNDVTPTLLGRLMNTFPNVIGIKYSCPNLMRIEDYLRCCESKPDILIGCDSLFLQCLITGGVGTVTGPGAVFYKRFNRVYRQYMAGDLKGAQETQNQIVKLDRQLAGIPGIPALKTMLKQRGIIESDTCRKPLRKLTQKECDTIARVIENYDKEEENIHE</sequence>
<dbReference type="Gene3D" id="3.20.20.70">
    <property type="entry name" value="Aldolase class I"/>
    <property type="match status" value="1"/>
</dbReference>
<dbReference type="InterPro" id="IPR002220">
    <property type="entry name" value="DapA-like"/>
</dbReference>